<sequence>MDFLRASSTEVFTGNTDNNTVVQNDFSPAIKTQYIRVVVKTYHVAAKMRIEFLGCDDTDDCQSDPCQNGGTCVDGLDSYSCNCTNGFSGDTCEEMATTIVVPTTAPVPTTSPFTTVSNTTESPTTDASTPQVPTTTTTKAATTVFSTTSTDLPTTDDSSTTKPGTTPKATTILLGSQTTVTGKTDVTTPPVVNDVSTQHTTGHVHGTDKHPTAPAQSTVDSGLVQAEYTSKFAMEDSTEATTESSNKPSVYVSKPALSGAMIGAIVGGVCAGVVVMASLVATAVVLHKRKKLKRQVLPSDDIRLL</sequence>
<dbReference type="EMBL" id="OV696687">
    <property type="protein sequence ID" value="CAH1255193.1"/>
    <property type="molecule type" value="Genomic_DNA"/>
</dbReference>
<dbReference type="SMART" id="SM00179">
    <property type="entry name" value="EGF_CA"/>
    <property type="match status" value="1"/>
</dbReference>
<proteinExistence type="predicted"/>
<keyword evidence="10" id="KW-1185">Reference proteome</keyword>
<keyword evidence="4" id="KW-0325">Glycoprotein</keyword>
<dbReference type="PROSITE" id="PS00010">
    <property type="entry name" value="ASX_HYDROXYL"/>
    <property type="match status" value="1"/>
</dbReference>
<dbReference type="AlphaFoldDB" id="A0A8J9ZL36"/>
<dbReference type="PROSITE" id="PS01187">
    <property type="entry name" value="EGF_CA"/>
    <property type="match status" value="1"/>
</dbReference>
<dbReference type="PANTHER" id="PTHR24049">
    <property type="entry name" value="CRUMBS FAMILY MEMBER"/>
    <property type="match status" value="1"/>
</dbReference>
<evidence type="ECO:0000256" key="4">
    <source>
        <dbReference type="ARBA" id="ARBA00023180"/>
    </source>
</evidence>
<dbReference type="OrthoDB" id="4062651at2759"/>
<dbReference type="PROSITE" id="PS01186">
    <property type="entry name" value="EGF_2"/>
    <property type="match status" value="1"/>
</dbReference>
<evidence type="ECO:0000313" key="10">
    <source>
        <dbReference type="Proteomes" id="UP000838412"/>
    </source>
</evidence>
<keyword evidence="6" id="KW-0472">Membrane</keyword>
<dbReference type="InterPro" id="IPR000742">
    <property type="entry name" value="EGF"/>
</dbReference>
<name>A0A8J9ZL36_BRALA</name>
<dbReference type="Proteomes" id="UP000838412">
    <property type="component" value="Chromosome 2"/>
</dbReference>
<dbReference type="SUPFAM" id="SSF57196">
    <property type="entry name" value="EGF/Laminin"/>
    <property type="match status" value="1"/>
</dbReference>
<dbReference type="Gene3D" id="2.60.120.260">
    <property type="entry name" value="Galactose-binding domain-like"/>
    <property type="match status" value="1"/>
</dbReference>
<gene>
    <name evidence="9" type="primary">JAG1</name>
    <name evidence="9" type="ORF">BLAG_LOCUS14341</name>
</gene>
<evidence type="ECO:0000256" key="1">
    <source>
        <dbReference type="ARBA" id="ARBA00022536"/>
    </source>
</evidence>
<evidence type="ECO:0000256" key="3">
    <source>
        <dbReference type="ARBA" id="ARBA00023157"/>
    </source>
</evidence>
<dbReference type="SMART" id="SM00181">
    <property type="entry name" value="EGF"/>
    <property type="match status" value="1"/>
</dbReference>
<evidence type="ECO:0000256" key="5">
    <source>
        <dbReference type="SAM" id="MobiDB-lite"/>
    </source>
</evidence>
<dbReference type="PRINTS" id="PR00010">
    <property type="entry name" value="EGFBLOOD"/>
</dbReference>
<feature type="domain" description="EGF-like" evidence="7 8">
    <location>
        <begin position="81"/>
        <end position="92"/>
    </location>
</feature>
<protein>
    <submittedName>
        <fullName evidence="9">JAG1 protein</fullName>
    </submittedName>
</protein>
<feature type="region of interest" description="Disordered" evidence="5">
    <location>
        <begin position="199"/>
        <end position="219"/>
    </location>
</feature>
<feature type="transmembrane region" description="Helical" evidence="6">
    <location>
        <begin position="260"/>
        <end position="286"/>
    </location>
</feature>
<dbReference type="GO" id="GO:0005509">
    <property type="term" value="F:calcium ion binding"/>
    <property type="evidence" value="ECO:0007669"/>
    <property type="project" value="InterPro"/>
</dbReference>
<organism evidence="9 10">
    <name type="scientific">Branchiostoma lanceolatum</name>
    <name type="common">Common lancelet</name>
    <name type="synonym">Amphioxus lanceolatum</name>
    <dbReference type="NCBI Taxonomy" id="7740"/>
    <lineage>
        <taxon>Eukaryota</taxon>
        <taxon>Metazoa</taxon>
        <taxon>Chordata</taxon>
        <taxon>Cephalochordata</taxon>
        <taxon>Leptocardii</taxon>
        <taxon>Amphioxiformes</taxon>
        <taxon>Branchiostomatidae</taxon>
        <taxon>Branchiostoma</taxon>
    </lineage>
</organism>
<dbReference type="Pfam" id="PF00008">
    <property type="entry name" value="EGF"/>
    <property type="match status" value="1"/>
</dbReference>
<evidence type="ECO:0000259" key="8">
    <source>
        <dbReference type="PROSITE" id="PS01186"/>
    </source>
</evidence>
<dbReference type="Gene3D" id="2.10.25.10">
    <property type="entry name" value="Laminin"/>
    <property type="match status" value="1"/>
</dbReference>
<evidence type="ECO:0000313" key="9">
    <source>
        <dbReference type="EMBL" id="CAH1255193.1"/>
    </source>
</evidence>
<dbReference type="InterPro" id="IPR018097">
    <property type="entry name" value="EGF_Ca-bd_CS"/>
</dbReference>
<dbReference type="FunFam" id="2.10.25.10:FF:000143">
    <property type="entry name" value="Protein crumbs 1"/>
    <property type="match status" value="1"/>
</dbReference>
<accession>A0A8J9ZL36</accession>
<keyword evidence="6" id="KW-1133">Transmembrane helix</keyword>
<feature type="region of interest" description="Disordered" evidence="5">
    <location>
        <begin position="110"/>
        <end position="169"/>
    </location>
</feature>
<dbReference type="InterPro" id="IPR001881">
    <property type="entry name" value="EGF-like_Ca-bd_dom"/>
</dbReference>
<keyword evidence="2" id="KW-0677">Repeat</keyword>
<keyword evidence="6" id="KW-0812">Transmembrane</keyword>
<dbReference type="CDD" id="cd00054">
    <property type="entry name" value="EGF_CA"/>
    <property type="match status" value="1"/>
</dbReference>
<dbReference type="InterPro" id="IPR000152">
    <property type="entry name" value="EGF-type_Asp/Asn_hydroxyl_site"/>
</dbReference>
<reference evidence="9" key="1">
    <citation type="submission" date="2022-01" db="EMBL/GenBank/DDBJ databases">
        <authorList>
            <person name="Braso-Vives M."/>
        </authorList>
    </citation>
    <scope>NUCLEOTIDE SEQUENCE</scope>
</reference>
<dbReference type="SUPFAM" id="SSF49785">
    <property type="entry name" value="Galactose-binding domain-like"/>
    <property type="match status" value="1"/>
</dbReference>
<dbReference type="PROSITE" id="PS00022">
    <property type="entry name" value="EGF_1"/>
    <property type="match status" value="1"/>
</dbReference>
<evidence type="ECO:0000259" key="7">
    <source>
        <dbReference type="PROSITE" id="PS00022"/>
    </source>
</evidence>
<evidence type="ECO:0000256" key="6">
    <source>
        <dbReference type="SAM" id="Phobius"/>
    </source>
</evidence>
<evidence type="ECO:0000256" key="2">
    <source>
        <dbReference type="ARBA" id="ARBA00022737"/>
    </source>
</evidence>
<dbReference type="InterPro" id="IPR051022">
    <property type="entry name" value="Notch_Cell-Fate_Det"/>
</dbReference>
<keyword evidence="3" id="KW-1015">Disulfide bond</keyword>
<keyword evidence="1" id="KW-0245">EGF-like domain</keyword>
<dbReference type="InterPro" id="IPR008979">
    <property type="entry name" value="Galactose-bd-like_sf"/>
</dbReference>